<sequence>MCFRHPRRHGLLSRRYLLASADMRPGMTVPEAGPAKTRKGDARSASGSAADRPVSGIASSSGANKEVAAPLRASAWTVHGVQTGRSRDLGFLRAKIRSAPKPAIARRLPNRHTPRKEF</sequence>
<protein>
    <submittedName>
        <fullName evidence="2">Uncharacterized protein</fullName>
    </submittedName>
</protein>
<keyword evidence="3" id="KW-1185">Reference proteome</keyword>
<evidence type="ECO:0000313" key="3">
    <source>
        <dbReference type="Proteomes" id="UP001499959"/>
    </source>
</evidence>
<evidence type="ECO:0000256" key="1">
    <source>
        <dbReference type="SAM" id="MobiDB-lite"/>
    </source>
</evidence>
<feature type="region of interest" description="Disordered" evidence="1">
    <location>
        <begin position="23"/>
        <end position="64"/>
    </location>
</feature>
<feature type="compositionally biased region" description="Low complexity" evidence="1">
    <location>
        <begin position="43"/>
        <end position="52"/>
    </location>
</feature>
<gene>
    <name evidence="2" type="ORF">GCM10023307_09530</name>
</gene>
<proteinExistence type="predicted"/>
<accession>A0ABP9AV68</accession>
<evidence type="ECO:0000313" key="2">
    <source>
        <dbReference type="EMBL" id="GAA4786701.1"/>
    </source>
</evidence>
<comment type="caution">
    <text evidence="2">The sequence shown here is derived from an EMBL/GenBank/DDBJ whole genome shotgun (WGS) entry which is preliminary data.</text>
</comment>
<organism evidence="2 3">
    <name type="scientific">Lysobacter hankyongensis</name>
    <dbReference type="NCBI Taxonomy" id="1176535"/>
    <lineage>
        <taxon>Bacteria</taxon>
        <taxon>Pseudomonadati</taxon>
        <taxon>Pseudomonadota</taxon>
        <taxon>Gammaproteobacteria</taxon>
        <taxon>Lysobacterales</taxon>
        <taxon>Lysobacteraceae</taxon>
        <taxon>Lysobacter</taxon>
    </lineage>
</organism>
<dbReference type="EMBL" id="BAABJE010000002">
    <property type="protein sequence ID" value="GAA4786701.1"/>
    <property type="molecule type" value="Genomic_DNA"/>
</dbReference>
<reference evidence="3" key="1">
    <citation type="journal article" date="2019" name="Int. J. Syst. Evol. Microbiol.">
        <title>The Global Catalogue of Microorganisms (GCM) 10K type strain sequencing project: providing services to taxonomists for standard genome sequencing and annotation.</title>
        <authorList>
            <consortium name="The Broad Institute Genomics Platform"/>
            <consortium name="The Broad Institute Genome Sequencing Center for Infectious Disease"/>
            <person name="Wu L."/>
            <person name="Ma J."/>
        </authorList>
    </citation>
    <scope>NUCLEOTIDE SEQUENCE [LARGE SCALE GENOMIC DNA]</scope>
    <source>
        <strain evidence="3">JCM 18204</strain>
    </source>
</reference>
<name>A0ABP9AV68_9GAMM</name>
<dbReference type="Proteomes" id="UP001499959">
    <property type="component" value="Unassembled WGS sequence"/>
</dbReference>